<evidence type="ECO:0000259" key="3">
    <source>
        <dbReference type="PROSITE" id="PS51186"/>
    </source>
</evidence>
<keyword evidence="1 4" id="KW-0808">Transferase</keyword>
<evidence type="ECO:0000256" key="2">
    <source>
        <dbReference type="ARBA" id="ARBA00023315"/>
    </source>
</evidence>
<dbReference type="PANTHER" id="PTHR43877:SF2">
    <property type="entry name" value="AMINOALKYLPHOSPHONATE N-ACETYLTRANSFERASE-RELATED"/>
    <property type="match status" value="1"/>
</dbReference>
<evidence type="ECO:0000313" key="5">
    <source>
        <dbReference type="Proteomes" id="UP000502706"/>
    </source>
</evidence>
<dbReference type="RefSeq" id="WP_166396032.1">
    <property type="nucleotide sequence ID" value="NZ_CP045121.1"/>
</dbReference>
<evidence type="ECO:0000256" key="1">
    <source>
        <dbReference type="ARBA" id="ARBA00022679"/>
    </source>
</evidence>
<dbReference type="CDD" id="cd04301">
    <property type="entry name" value="NAT_SF"/>
    <property type="match status" value="1"/>
</dbReference>
<keyword evidence="2" id="KW-0012">Acyltransferase</keyword>
<dbReference type="GO" id="GO:0016747">
    <property type="term" value="F:acyltransferase activity, transferring groups other than amino-acyl groups"/>
    <property type="evidence" value="ECO:0007669"/>
    <property type="project" value="InterPro"/>
</dbReference>
<dbReference type="Proteomes" id="UP000502706">
    <property type="component" value="Chromosome"/>
</dbReference>
<dbReference type="Gene3D" id="3.40.630.30">
    <property type="match status" value="1"/>
</dbReference>
<dbReference type="PANTHER" id="PTHR43877">
    <property type="entry name" value="AMINOALKYLPHOSPHONATE N-ACETYLTRANSFERASE-RELATED-RELATED"/>
    <property type="match status" value="1"/>
</dbReference>
<dbReference type="InterPro" id="IPR000182">
    <property type="entry name" value="GNAT_dom"/>
</dbReference>
<dbReference type="Pfam" id="PF00583">
    <property type="entry name" value="Acetyltransf_1"/>
    <property type="match status" value="1"/>
</dbReference>
<name>A0A6G8PVX8_9ACTN</name>
<organism evidence="4 5">
    <name type="scientific">Rubrobacter marinus</name>
    <dbReference type="NCBI Taxonomy" id="2653852"/>
    <lineage>
        <taxon>Bacteria</taxon>
        <taxon>Bacillati</taxon>
        <taxon>Actinomycetota</taxon>
        <taxon>Rubrobacteria</taxon>
        <taxon>Rubrobacterales</taxon>
        <taxon>Rubrobacteraceae</taxon>
        <taxon>Rubrobacter</taxon>
    </lineage>
</organism>
<reference evidence="4 5" key="1">
    <citation type="submission" date="2019-10" db="EMBL/GenBank/DDBJ databases">
        <title>Rubrobacter sp nov SCSIO 52915 isolated from a deep-sea sediment in the South China Sea.</title>
        <authorList>
            <person name="Chen R.W."/>
        </authorList>
    </citation>
    <scope>NUCLEOTIDE SEQUENCE [LARGE SCALE GENOMIC DNA]</scope>
    <source>
        <strain evidence="4 5">SCSIO 52915</strain>
    </source>
</reference>
<keyword evidence="5" id="KW-1185">Reference proteome</keyword>
<dbReference type="EMBL" id="CP045121">
    <property type="protein sequence ID" value="QIN78358.1"/>
    <property type="molecule type" value="Genomic_DNA"/>
</dbReference>
<dbReference type="InterPro" id="IPR050832">
    <property type="entry name" value="Bact_Acetyltransf"/>
</dbReference>
<dbReference type="SUPFAM" id="SSF55729">
    <property type="entry name" value="Acyl-CoA N-acyltransferases (Nat)"/>
    <property type="match status" value="1"/>
</dbReference>
<sequence length="157" mass="17647">MIRPATPEDSAAVVDLVVAAEMFSADDAWFVEGMMADYFDANEDDGHVCLIDDEGGPLGVAYYRPKLAADRVWDLTMIAVRPTRQGQGRGAAMLRRVEEDLRARGQRLLLIETSASPQYDRTRAFYVKCGYEEEARVRDYWAAGDDLVVFRKALNAY</sequence>
<dbReference type="AlphaFoldDB" id="A0A6G8PVX8"/>
<evidence type="ECO:0000313" key="4">
    <source>
        <dbReference type="EMBL" id="QIN78358.1"/>
    </source>
</evidence>
<dbReference type="InterPro" id="IPR016181">
    <property type="entry name" value="Acyl_CoA_acyltransferase"/>
</dbReference>
<gene>
    <name evidence="4" type="ORF">GBA65_07295</name>
</gene>
<protein>
    <submittedName>
        <fullName evidence="4">GNAT family N-acetyltransferase</fullName>
    </submittedName>
</protein>
<dbReference type="PROSITE" id="PS51186">
    <property type="entry name" value="GNAT"/>
    <property type="match status" value="1"/>
</dbReference>
<accession>A0A6G8PVX8</accession>
<dbReference type="KEGG" id="rmar:GBA65_07295"/>
<proteinExistence type="predicted"/>
<feature type="domain" description="N-acetyltransferase" evidence="3">
    <location>
        <begin position="1"/>
        <end position="155"/>
    </location>
</feature>